<evidence type="ECO:0000256" key="4">
    <source>
        <dbReference type="ARBA" id="ARBA00023136"/>
    </source>
</evidence>
<dbReference type="Proteomes" id="UP001328107">
    <property type="component" value="Unassembled WGS sequence"/>
</dbReference>
<dbReference type="GO" id="GO:0005230">
    <property type="term" value="F:extracellular ligand-gated monoatomic ion channel activity"/>
    <property type="evidence" value="ECO:0007669"/>
    <property type="project" value="InterPro"/>
</dbReference>
<name>A0AAN5DFU1_9BILA</name>
<proteinExistence type="predicted"/>
<gene>
    <name evidence="7" type="ORF">PMAYCL1PPCAC_31495</name>
</gene>
<evidence type="ECO:0000259" key="6">
    <source>
        <dbReference type="Pfam" id="PF02931"/>
    </source>
</evidence>
<dbReference type="Gene3D" id="2.70.170.10">
    <property type="entry name" value="Neurotransmitter-gated ion-channel ligand-binding domain"/>
    <property type="match status" value="1"/>
</dbReference>
<protein>
    <recommendedName>
        <fullName evidence="6">Neurotransmitter-gated ion-channel ligand-binding domain-containing protein</fullName>
    </recommendedName>
</protein>
<comment type="subcellular location">
    <subcellularLocation>
        <location evidence="1">Membrane</location>
        <topology evidence="1">Multi-pass membrane protein</topology>
    </subcellularLocation>
</comment>
<dbReference type="InterPro" id="IPR018000">
    <property type="entry name" value="Neurotransmitter_ion_chnl_CS"/>
</dbReference>
<evidence type="ECO:0000313" key="8">
    <source>
        <dbReference type="Proteomes" id="UP001328107"/>
    </source>
</evidence>
<evidence type="ECO:0000313" key="7">
    <source>
        <dbReference type="EMBL" id="GMR61300.1"/>
    </source>
</evidence>
<dbReference type="Pfam" id="PF02931">
    <property type="entry name" value="Neur_chan_LBD"/>
    <property type="match status" value="1"/>
</dbReference>
<dbReference type="InterPro" id="IPR006202">
    <property type="entry name" value="Neur_chan_lig-bd"/>
</dbReference>
<dbReference type="InterPro" id="IPR006201">
    <property type="entry name" value="Neur_channel"/>
</dbReference>
<reference evidence="8" key="1">
    <citation type="submission" date="2022-10" db="EMBL/GenBank/DDBJ databases">
        <title>Genome assembly of Pristionchus species.</title>
        <authorList>
            <person name="Yoshida K."/>
            <person name="Sommer R.J."/>
        </authorList>
    </citation>
    <scope>NUCLEOTIDE SEQUENCE [LARGE SCALE GENOMIC DNA]</scope>
    <source>
        <strain evidence="8">RS5460</strain>
    </source>
</reference>
<keyword evidence="3 5" id="KW-1133">Transmembrane helix</keyword>
<dbReference type="SUPFAM" id="SSF90112">
    <property type="entry name" value="Neurotransmitter-gated ion-channel transmembrane pore"/>
    <property type="match status" value="1"/>
</dbReference>
<sequence length="316" mass="36168">LEANQRLYINLFKNYLPYQSPYNTGSTGMKTGPGKVFISLQYLHLTQVIEVQMTHNQVFGMELIWRDPRLTWDPASNNNISYIYVRLRDLWMPEMTACESSSFSGLTSERRQKAKVNSTGHVEVFLIGHASFICEFAVQNFPFDQHWCFYCFALPSYEDNELIFVDGHPTSQSVLDSSEWKMTFHGSRYKTNHLTHKKDPTKIYFDLLLSRRSNFWIYLIIIPAFLIGFLILLGLFFGKDRNNLNASVDLGLIAFASFTFIIGILADSLPQSESISIIGWYILYELLIITLAILTVSLHGALSSAAMAGYTWWSGE</sequence>
<keyword evidence="4 5" id="KW-0472">Membrane</keyword>
<keyword evidence="2 5" id="KW-0812">Transmembrane</keyword>
<keyword evidence="8" id="KW-1185">Reference proteome</keyword>
<dbReference type="InterPro" id="IPR036734">
    <property type="entry name" value="Neur_chan_lig-bd_sf"/>
</dbReference>
<dbReference type="GO" id="GO:0016020">
    <property type="term" value="C:membrane"/>
    <property type="evidence" value="ECO:0007669"/>
    <property type="project" value="UniProtKB-SubCell"/>
</dbReference>
<evidence type="ECO:0000256" key="2">
    <source>
        <dbReference type="ARBA" id="ARBA00022692"/>
    </source>
</evidence>
<dbReference type="CDD" id="cd18989">
    <property type="entry name" value="LGIC_ECD_cation"/>
    <property type="match status" value="1"/>
</dbReference>
<feature type="domain" description="Neurotransmitter-gated ion-channel ligand-binding" evidence="6">
    <location>
        <begin position="5"/>
        <end position="212"/>
    </location>
</feature>
<dbReference type="InterPro" id="IPR036719">
    <property type="entry name" value="Neuro-gated_channel_TM_sf"/>
</dbReference>
<feature type="non-terminal residue" evidence="7">
    <location>
        <position position="316"/>
    </location>
</feature>
<dbReference type="GO" id="GO:0004888">
    <property type="term" value="F:transmembrane signaling receptor activity"/>
    <property type="evidence" value="ECO:0007669"/>
    <property type="project" value="InterPro"/>
</dbReference>
<feature type="non-terminal residue" evidence="7">
    <location>
        <position position="1"/>
    </location>
</feature>
<dbReference type="EMBL" id="BTRK01000006">
    <property type="protein sequence ID" value="GMR61300.1"/>
    <property type="molecule type" value="Genomic_DNA"/>
</dbReference>
<dbReference type="Gene3D" id="1.20.58.390">
    <property type="entry name" value="Neurotransmitter-gated ion-channel transmembrane domain"/>
    <property type="match status" value="1"/>
</dbReference>
<feature type="transmembrane region" description="Helical" evidence="5">
    <location>
        <begin position="281"/>
        <end position="313"/>
    </location>
</feature>
<comment type="caution">
    <text evidence="7">The sequence shown here is derived from an EMBL/GenBank/DDBJ whole genome shotgun (WGS) entry which is preliminary data.</text>
</comment>
<dbReference type="PANTHER" id="PTHR18945">
    <property type="entry name" value="NEUROTRANSMITTER GATED ION CHANNEL"/>
    <property type="match status" value="1"/>
</dbReference>
<dbReference type="PROSITE" id="PS00236">
    <property type="entry name" value="NEUROTR_ION_CHANNEL"/>
    <property type="match status" value="1"/>
</dbReference>
<organism evidence="7 8">
    <name type="scientific">Pristionchus mayeri</name>
    <dbReference type="NCBI Taxonomy" id="1317129"/>
    <lineage>
        <taxon>Eukaryota</taxon>
        <taxon>Metazoa</taxon>
        <taxon>Ecdysozoa</taxon>
        <taxon>Nematoda</taxon>
        <taxon>Chromadorea</taxon>
        <taxon>Rhabditida</taxon>
        <taxon>Rhabditina</taxon>
        <taxon>Diplogasteromorpha</taxon>
        <taxon>Diplogasteroidea</taxon>
        <taxon>Neodiplogasteridae</taxon>
        <taxon>Pristionchus</taxon>
    </lineage>
</organism>
<dbReference type="InterPro" id="IPR038050">
    <property type="entry name" value="Neuro_actylchol_rec"/>
</dbReference>
<evidence type="ECO:0000256" key="3">
    <source>
        <dbReference type="ARBA" id="ARBA00022989"/>
    </source>
</evidence>
<feature type="transmembrane region" description="Helical" evidence="5">
    <location>
        <begin position="215"/>
        <end position="238"/>
    </location>
</feature>
<evidence type="ECO:0000256" key="1">
    <source>
        <dbReference type="ARBA" id="ARBA00004141"/>
    </source>
</evidence>
<dbReference type="SUPFAM" id="SSF63712">
    <property type="entry name" value="Nicotinic receptor ligand binding domain-like"/>
    <property type="match status" value="1"/>
</dbReference>
<feature type="transmembrane region" description="Helical" evidence="5">
    <location>
        <begin position="250"/>
        <end position="269"/>
    </location>
</feature>
<dbReference type="AlphaFoldDB" id="A0AAN5DFU1"/>
<evidence type="ECO:0000256" key="5">
    <source>
        <dbReference type="SAM" id="Phobius"/>
    </source>
</evidence>
<accession>A0AAN5DFU1</accession>